<dbReference type="SUPFAM" id="SSF81383">
    <property type="entry name" value="F-box domain"/>
    <property type="match status" value="1"/>
</dbReference>
<organism evidence="2 3">
    <name type="scientific">Cladophialophora chaetospira</name>
    <dbReference type="NCBI Taxonomy" id="386627"/>
    <lineage>
        <taxon>Eukaryota</taxon>
        <taxon>Fungi</taxon>
        <taxon>Dikarya</taxon>
        <taxon>Ascomycota</taxon>
        <taxon>Pezizomycotina</taxon>
        <taxon>Eurotiomycetes</taxon>
        <taxon>Chaetothyriomycetidae</taxon>
        <taxon>Chaetothyriales</taxon>
        <taxon>Herpotrichiellaceae</taxon>
        <taxon>Cladophialophora</taxon>
    </lineage>
</organism>
<dbReference type="Proteomes" id="UP001172673">
    <property type="component" value="Unassembled WGS sequence"/>
</dbReference>
<sequence length="517" mass="58825">MATTIRIPELPNEILHSIIEHLPPPALKNARLSSKLFKLLAEPLLFRRMSLVPYADCLKPFSQLMRGNPIAQHVREINYDAQHRYTPDFVPGTSAEGGEAVKRGLRDNGFWGKDDVYLESRLLEECMRHLPLLEIVVVTEFVAASMPRGPIPLQTLPSYFRRISQGTGIDCFTRSEGRTPELRLSAKLAVMAIHFAGVKPTCFQAKNIEHRFFLECGEGLGFKEMPMCKSSFGALKKLDLEFRGGGGHASAHSYTKFGALVGAANNVQRLRIWLPDVKVETWTSILRKQSWLTNMTDLSVHRAHPQPMFPRLTHLSLGCMICCEDELVALIQTHRHSLQKVEMHQMTLIKSSQQDSPPCWVRLLKALRPCRIPITLDGNFTNSYRQWWQINEASAYRQNSLKPHVERWASGQGKDICPIEKAAVTLDADHKEIVPSREEFFIGDYSFRMLRRCHEYVDETDDEDDDYADEDSEFWDSDDFSDYSEAYYGLHSFAEDDSDGSIDWGHDAAVEAALFGM</sequence>
<gene>
    <name evidence="2" type="ORF">H2200_001546</name>
</gene>
<evidence type="ECO:0000313" key="2">
    <source>
        <dbReference type="EMBL" id="KAJ9615471.1"/>
    </source>
</evidence>
<dbReference type="InterPro" id="IPR036047">
    <property type="entry name" value="F-box-like_dom_sf"/>
</dbReference>
<accession>A0AA38XL58</accession>
<protein>
    <recommendedName>
        <fullName evidence="1">F-box domain-containing protein</fullName>
    </recommendedName>
</protein>
<name>A0AA38XL58_9EURO</name>
<dbReference type="AlphaFoldDB" id="A0AA38XL58"/>
<dbReference type="Pfam" id="PF12937">
    <property type="entry name" value="F-box-like"/>
    <property type="match status" value="1"/>
</dbReference>
<dbReference type="InterPro" id="IPR001810">
    <property type="entry name" value="F-box_dom"/>
</dbReference>
<evidence type="ECO:0000259" key="1">
    <source>
        <dbReference type="PROSITE" id="PS50181"/>
    </source>
</evidence>
<reference evidence="2" key="1">
    <citation type="submission" date="2022-10" db="EMBL/GenBank/DDBJ databases">
        <title>Culturing micro-colonial fungi from biological soil crusts in the Mojave desert and describing Neophaeococcomyces mojavensis, and introducing the new genera and species Taxawa tesnikishii.</title>
        <authorList>
            <person name="Kurbessoian T."/>
            <person name="Stajich J.E."/>
        </authorList>
    </citation>
    <scope>NUCLEOTIDE SEQUENCE</scope>
    <source>
        <strain evidence="2">TK_41</strain>
    </source>
</reference>
<dbReference type="PROSITE" id="PS50181">
    <property type="entry name" value="FBOX"/>
    <property type="match status" value="1"/>
</dbReference>
<comment type="caution">
    <text evidence="2">The sequence shown here is derived from an EMBL/GenBank/DDBJ whole genome shotgun (WGS) entry which is preliminary data.</text>
</comment>
<evidence type="ECO:0000313" key="3">
    <source>
        <dbReference type="Proteomes" id="UP001172673"/>
    </source>
</evidence>
<proteinExistence type="predicted"/>
<dbReference type="EMBL" id="JAPDRK010000002">
    <property type="protein sequence ID" value="KAJ9615471.1"/>
    <property type="molecule type" value="Genomic_DNA"/>
</dbReference>
<feature type="domain" description="F-box" evidence="1">
    <location>
        <begin position="4"/>
        <end position="49"/>
    </location>
</feature>
<keyword evidence="3" id="KW-1185">Reference proteome</keyword>